<protein>
    <submittedName>
        <fullName evidence="2">Lysozyme</fullName>
    </submittedName>
</protein>
<reference evidence="2 3" key="1">
    <citation type="journal article" date="2011" name="Genome Res.">
        <title>Phylogeny-wide analysis of social amoeba genomes highlights ancient origins for complex intercellular communication.</title>
        <authorList>
            <person name="Heidel A.J."/>
            <person name="Lawal H.M."/>
            <person name="Felder M."/>
            <person name="Schilde C."/>
            <person name="Helps N.R."/>
            <person name="Tunggal B."/>
            <person name="Rivero F."/>
            <person name="John U."/>
            <person name="Schleicher M."/>
            <person name="Eichinger L."/>
            <person name="Platzer M."/>
            <person name="Noegel A.A."/>
            <person name="Schaap P."/>
            <person name="Gloeckner G."/>
        </authorList>
    </citation>
    <scope>NUCLEOTIDE SEQUENCE [LARGE SCALE GENOMIC DNA]</scope>
    <source>
        <strain evidence="3">ATCC 26659 / Pp 5 / PN500</strain>
    </source>
</reference>
<name>D3BUA4_HETP5</name>
<dbReference type="RefSeq" id="XP_020427172.1">
    <property type="nucleotide sequence ID" value="XM_020582472.1"/>
</dbReference>
<dbReference type="OMA" id="MWVEQNA"/>
<feature type="signal peptide" evidence="1">
    <location>
        <begin position="1"/>
        <end position="20"/>
    </location>
</feature>
<sequence>MFRQSLFFLVLSVILATTYAGYTCPKPCYGNMCCSIPSDNQYYLTDFCGSQSACGPIPSCSGGKYFTADAQRFGCSKYLNVCRNSNKKCIKAQVIDSGPAMWVEQNAGRAIIDGSPQLCKDLFGASSCGWSDKFSITATIASAKDTRPLGPFNVTDAEFAQMLVDHKVELESCMASNECAAQE</sequence>
<proteinExistence type="predicted"/>
<comment type="caution">
    <text evidence="2">The sequence shown here is derived from an EMBL/GenBank/DDBJ whole genome shotgun (WGS) entry which is preliminary data.</text>
</comment>
<evidence type="ECO:0000313" key="2">
    <source>
        <dbReference type="EMBL" id="EFA75038.1"/>
    </source>
</evidence>
<dbReference type="GeneID" id="31367191"/>
<keyword evidence="3" id="KW-1185">Reference proteome</keyword>
<feature type="chain" id="PRO_5003042534" evidence="1">
    <location>
        <begin position="21"/>
        <end position="183"/>
    </location>
</feature>
<gene>
    <name evidence="2" type="primary">alyA</name>
    <name evidence="2" type="ORF">PPL_11723</name>
</gene>
<evidence type="ECO:0000256" key="1">
    <source>
        <dbReference type="SAM" id="SignalP"/>
    </source>
</evidence>
<dbReference type="FunCoup" id="D3BUA4">
    <property type="interactions" value="566"/>
</dbReference>
<dbReference type="Proteomes" id="UP000001396">
    <property type="component" value="Unassembled WGS sequence"/>
</dbReference>
<keyword evidence="1" id="KW-0732">Signal</keyword>
<organism evidence="2 3">
    <name type="scientific">Heterostelium pallidum (strain ATCC 26659 / Pp 5 / PN500)</name>
    <name type="common">Cellular slime mold</name>
    <name type="synonym">Polysphondylium pallidum</name>
    <dbReference type="NCBI Taxonomy" id="670386"/>
    <lineage>
        <taxon>Eukaryota</taxon>
        <taxon>Amoebozoa</taxon>
        <taxon>Evosea</taxon>
        <taxon>Eumycetozoa</taxon>
        <taxon>Dictyostelia</taxon>
        <taxon>Acytosteliales</taxon>
        <taxon>Acytosteliaceae</taxon>
        <taxon>Heterostelium</taxon>
    </lineage>
</organism>
<accession>D3BUA4</accession>
<dbReference type="AlphaFoldDB" id="D3BUA4"/>
<dbReference type="EMBL" id="ADBJ01000059">
    <property type="protein sequence ID" value="EFA75038.1"/>
    <property type="molecule type" value="Genomic_DNA"/>
</dbReference>
<dbReference type="InParanoid" id="D3BUA4"/>
<evidence type="ECO:0000313" key="3">
    <source>
        <dbReference type="Proteomes" id="UP000001396"/>
    </source>
</evidence>